<feature type="compositionally biased region" description="Low complexity" evidence="4">
    <location>
        <begin position="130"/>
        <end position="152"/>
    </location>
</feature>
<dbReference type="PROSITE" id="PS50279">
    <property type="entry name" value="BPTI_KUNITZ_2"/>
    <property type="match status" value="1"/>
</dbReference>
<dbReference type="SMART" id="SM00131">
    <property type="entry name" value="KU"/>
    <property type="match status" value="1"/>
</dbReference>
<keyword evidence="3" id="KW-1015">Disulfide bond</keyword>
<dbReference type="Proteomes" id="UP001176961">
    <property type="component" value="Unassembled WGS sequence"/>
</dbReference>
<evidence type="ECO:0000256" key="4">
    <source>
        <dbReference type="SAM" id="MobiDB-lite"/>
    </source>
</evidence>
<dbReference type="InterPro" id="IPR050098">
    <property type="entry name" value="TFPI/VKTCI-like"/>
</dbReference>
<feature type="domain" description="BPTI/Kunitz inhibitor" evidence="5">
    <location>
        <begin position="11"/>
        <end position="61"/>
    </location>
</feature>
<evidence type="ECO:0000256" key="2">
    <source>
        <dbReference type="ARBA" id="ARBA00022900"/>
    </source>
</evidence>
<sequence>MLITYLVVDVCILERETGPCLERLLRFAYDPKSGDCHLFVYGGCKGNGNNFASKRDCLRVCKPRTTENRTADCFPERVKGGRTRCSGTIGYNFKTNNCENVVNGCFHTARECEQACVSKWPPEVPEMRPPSTTSTTTTTATSSTTTTASTTKPAITTTTSTLTTPSVPTTTITTTTVESTTSATTLTTREPIATPSSTTTRTSSTFISSPITSTSSSITPTTEPATTSAGMGIKYAVGIHRQDLCIQSGLKGGCSAHWGYRYNATIDACQWHKTGGCFTNEQECSEACIKRTQTIESKPITTTIPATTSAELTTSTSTPTPTSSKSMGSYLEYHE</sequence>
<accession>A0AA36HCX0</accession>
<dbReference type="InterPro" id="IPR020901">
    <property type="entry name" value="Prtase_inh_Kunz-CS"/>
</dbReference>
<dbReference type="SUPFAM" id="SSF57362">
    <property type="entry name" value="BPTI-like"/>
    <property type="match status" value="2"/>
</dbReference>
<proteinExistence type="predicted"/>
<feature type="compositionally biased region" description="Low complexity" evidence="4">
    <location>
        <begin position="306"/>
        <end position="326"/>
    </location>
</feature>
<dbReference type="PRINTS" id="PR00759">
    <property type="entry name" value="BASICPTASE"/>
</dbReference>
<dbReference type="InterPro" id="IPR002223">
    <property type="entry name" value="Kunitz_BPTI"/>
</dbReference>
<keyword evidence="2" id="KW-0722">Serine protease inhibitor</keyword>
<gene>
    <name evidence="6" type="ORF">CYNAS_LOCUS19641</name>
</gene>
<dbReference type="InterPro" id="IPR036880">
    <property type="entry name" value="Kunitz_BPTI_sf"/>
</dbReference>
<evidence type="ECO:0000259" key="5">
    <source>
        <dbReference type="PROSITE" id="PS50279"/>
    </source>
</evidence>
<name>A0AA36HCX0_CYLNA</name>
<keyword evidence="1" id="KW-0646">Protease inhibitor</keyword>
<evidence type="ECO:0000313" key="6">
    <source>
        <dbReference type="EMBL" id="CAJ0607658.1"/>
    </source>
</evidence>
<dbReference type="CDD" id="cd00109">
    <property type="entry name" value="Kunitz-type"/>
    <property type="match status" value="1"/>
</dbReference>
<comment type="caution">
    <text evidence="6">The sequence shown here is derived from an EMBL/GenBank/DDBJ whole genome shotgun (WGS) entry which is preliminary data.</text>
</comment>
<feature type="region of interest" description="Disordered" evidence="4">
    <location>
        <begin position="192"/>
        <end position="225"/>
    </location>
</feature>
<protein>
    <recommendedName>
        <fullName evidence="5">BPTI/Kunitz inhibitor domain-containing protein</fullName>
    </recommendedName>
</protein>
<dbReference type="FunFam" id="4.10.410.10:FF:000020">
    <property type="entry name" value="Collagen, type VI, alpha 3"/>
    <property type="match status" value="1"/>
</dbReference>
<dbReference type="PANTHER" id="PTHR10083:SF328">
    <property type="entry name" value="TISSUE FACTOR PATHWAY INHIBITOR"/>
    <property type="match status" value="1"/>
</dbReference>
<evidence type="ECO:0000313" key="7">
    <source>
        <dbReference type="Proteomes" id="UP001176961"/>
    </source>
</evidence>
<evidence type="ECO:0000256" key="1">
    <source>
        <dbReference type="ARBA" id="ARBA00022690"/>
    </source>
</evidence>
<evidence type="ECO:0000256" key="3">
    <source>
        <dbReference type="ARBA" id="ARBA00023157"/>
    </source>
</evidence>
<feature type="region of interest" description="Disordered" evidence="4">
    <location>
        <begin position="306"/>
        <end position="335"/>
    </location>
</feature>
<dbReference type="GO" id="GO:0005615">
    <property type="term" value="C:extracellular space"/>
    <property type="evidence" value="ECO:0007669"/>
    <property type="project" value="TreeGrafter"/>
</dbReference>
<reference evidence="6" key="1">
    <citation type="submission" date="2023-07" db="EMBL/GenBank/DDBJ databases">
        <authorList>
            <consortium name="CYATHOMIX"/>
        </authorList>
    </citation>
    <scope>NUCLEOTIDE SEQUENCE</scope>
    <source>
        <strain evidence="6">N/A</strain>
    </source>
</reference>
<feature type="region of interest" description="Disordered" evidence="4">
    <location>
        <begin position="123"/>
        <end position="152"/>
    </location>
</feature>
<dbReference type="AlphaFoldDB" id="A0AA36HCX0"/>
<dbReference type="Gene3D" id="4.10.410.10">
    <property type="entry name" value="Pancreatic trypsin inhibitor Kunitz domain"/>
    <property type="match status" value="1"/>
</dbReference>
<dbReference type="EMBL" id="CATQJL010000316">
    <property type="protein sequence ID" value="CAJ0607658.1"/>
    <property type="molecule type" value="Genomic_DNA"/>
</dbReference>
<dbReference type="PROSITE" id="PS00280">
    <property type="entry name" value="BPTI_KUNITZ_1"/>
    <property type="match status" value="1"/>
</dbReference>
<dbReference type="GO" id="GO:0004867">
    <property type="term" value="F:serine-type endopeptidase inhibitor activity"/>
    <property type="evidence" value="ECO:0007669"/>
    <property type="project" value="UniProtKB-KW"/>
</dbReference>
<dbReference type="PANTHER" id="PTHR10083">
    <property type="entry name" value="KUNITZ-TYPE PROTEASE INHIBITOR-RELATED"/>
    <property type="match status" value="1"/>
</dbReference>
<dbReference type="Pfam" id="PF00014">
    <property type="entry name" value="Kunitz_BPTI"/>
    <property type="match status" value="1"/>
</dbReference>
<keyword evidence="7" id="KW-1185">Reference proteome</keyword>
<organism evidence="6 7">
    <name type="scientific">Cylicocyclus nassatus</name>
    <name type="common">Nematode worm</name>
    <dbReference type="NCBI Taxonomy" id="53992"/>
    <lineage>
        <taxon>Eukaryota</taxon>
        <taxon>Metazoa</taxon>
        <taxon>Ecdysozoa</taxon>
        <taxon>Nematoda</taxon>
        <taxon>Chromadorea</taxon>
        <taxon>Rhabditida</taxon>
        <taxon>Rhabditina</taxon>
        <taxon>Rhabditomorpha</taxon>
        <taxon>Strongyloidea</taxon>
        <taxon>Strongylidae</taxon>
        <taxon>Cylicocyclus</taxon>
    </lineage>
</organism>